<feature type="compositionally biased region" description="Gly residues" evidence="1">
    <location>
        <begin position="1"/>
        <end position="18"/>
    </location>
</feature>
<evidence type="ECO:0000256" key="1">
    <source>
        <dbReference type="SAM" id="MobiDB-lite"/>
    </source>
</evidence>
<sequence>MMDGLGGGTATGGGGGGLERTASSDARRVRRERLQSRLDERDGRPGAEQKPGRPPQAILDDHSSCPAVWLGSSNESNDAGGSASTIGGGNIHIQVGSREAPP</sequence>
<proteinExistence type="predicted"/>
<organism evidence="2 3">
    <name type="scientific">Thalassiosira oceanica</name>
    <name type="common">Marine diatom</name>
    <dbReference type="NCBI Taxonomy" id="159749"/>
    <lineage>
        <taxon>Eukaryota</taxon>
        <taxon>Sar</taxon>
        <taxon>Stramenopiles</taxon>
        <taxon>Ochrophyta</taxon>
        <taxon>Bacillariophyta</taxon>
        <taxon>Coscinodiscophyceae</taxon>
        <taxon>Thalassiosirophycidae</taxon>
        <taxon>Thalassiosirales</taxon>
        <taxon>Thalassiosiraceae</taxon>
        <taxon>Thalassiosira</taxon>
    </lineage>
</organism>
<dbReference type="EMBL" id="AGNL01036596">
    <property type="protein sequence ID" value="EJK53992.1"/>
    <property type="molecule type" value="Genomic_DNA"/>
</dbReference>
<feature type="non-terminal residue" evidence="2">
    <location>
        <position position="102"/>
    </location>
</feature>
<comment type="caution">
    <text evidence="2">The sequence shown here is derived from an EMBL/GenBank/DDBJ whole genome shotgun (WGS) entry which is preliminary data.</text>
</comment>
<feature type="compositionally biased region" description="Basic and acidic residues" evidence="1">
    <location>
        <begin position="32"/>
        <end position="51"/>
    </location>
</feature>
<dbReference type="AlphaFoldDB" id="K0S512"/>
<evidence type="ECO:0000313" key="3">
    <source>
        <dbReference type="Proteomes" id="UP000266841"/>
    </source>
</evidence>
<gene>
    <name evidence="2" type="ORF">THAOC_26466</name>
</gene>
<accession>K0S512</accession>
<feature type="compositionally biased region" description="Polar residues" evidence="1">
    <location>
        <begin position="71"/>
        <end position="85"/>
    </location>
</feature>
<name>K0S512_THAOC</name>
<evidence type="ECO:0000313" key="2">
    <source>
        <dbReference type="EMBL" id="EJK53992.1"/>
    </source>
</evidence>
<protein>
    <submittedName>
        <fullName evidence="2">Uncharacterized protein</fullName>
    </submittedName>
</protein>
<keyword evidence="3" id="KW-1185">Reference proteome</keyword>
<dbReference type="Proteomes" id="UP000266841">
    <property type="component" value="Unassembled WGS sequence"/>
</dbReference>
<reference evidence="2 3" key="1">
    <citation type="journal article" date="2012" name="Genome Biol.">
        <title>Genome and low-iron response of an oceanic diatom adapted to chronic iron limitation.</title>
        <authorList>
            <person name="Lommer M."/>
            <person name="Specht M."/>
            <person name="Roy A.S."/>
            <person name="Kraemer L."/>
            <person name="Andreson R."/>
            <person name="Gutowska M.A."/>
            <person name="Wolf J."/>
            <person name="Bergner S.V."/>
            <person name="Schilhabel M.B."/>
            <person name="Klostermeier U.C."/>
            <person name="Beiko R.G."/>
            <person name="Rosenstiel P."/>
            <person name="Hippler M."/>
            <person name="Laroche J."/>
        </authorList>
    </citation>
    <scope>NUCLEOTIDE SEQUENCE [LARGE SCALE GENOMIC DNA]</scope>
    <source>
        <strain evidence="2 3">CCMP1005</strain>
    </source>
</reference>
<feature type="region of interest" description="Disordered" evidence="1">
    <location>
        <begin position="1"/>
        <end position="102"/>
    </location>
</feature>